<organism evidence="2 3">
    <name type="scientific">Pleurodeles waltl</name>
    <name type="common">Iberian ribbed newt</name>
    <dbReference type="NCBI Taxonomy" id="8319"/>
    <lineage>
        <taxon>Eukaryota</taxon>
        <taxon>Metazoa</taxon>
        <taxon>Chordata</taxon>
        <taxon>Craniata</taxon>
        <taxon>Vertebrata</taxon>
        <taxon>Euteleostomi</taxon>
        <taxon>Amphibia</taxon>
        <taxon>Batrachia</taxon>
        <taxon>Caudata</taxon>
        <taxon>Salamandroidea</taxon>
        <taxon>Salamandridae</taxon>
        <taxon>Pleurodelinae</taxon>
        <taxon>Pleurodeles</taxon>
    </lineage>
</organism>
<name>A0AAV7NNP7_PLEWA</name>
<evidence type="ECO:0000313" key="2">
    <source>
        <dbReference type="EMBL" id="KAJ1117657.1"/>
    </source>
</evidence>
<feature type="compositionally biased region" description="Basic and acidic residues" evidence="1">
    <location>
        <begin position="87"/>
        <end position="103"/>
    </location>
</feature>
<sequence length="103" mass="11897">MDQLVTCRRAPTRHFRIQPFLWKRPRHPGGVSLFPGKRISSSGTRRGEKASRCRERRTAARRRGAGPRKHREGKRVTAARSGPRRTQRADPETTEGRRRISQT</sequence>
<accession>A0AAV7NNP7</accession>
<protein>
    <submittedName>
        <fullName evidence="2">Uncharacterized protein</fullName>
    </submittedName>
</protein>
<feature type="compositionally biased region" description="Basic residues" evidence="1">
    <location>
        <begin position="59"/>
        <end position="73"/>
    </location>
</feature>
<comment type="caution">
    <text evidence="2">The sequence shown here is derived from an EMBL/GenBank/DDBJ whole genome shotgun (WGS) entry which is preliminary data.</text>
</comment>
<dbReference type="EMBL" id="JANPWB010000012">
    <property type="protein sequence ID" value="KAJ1117657.1"/>
    <property type="molecule type" value="Genomic_DNA"/>
</dbReference>
<reference evidence="2" key="1">
    <citation type="journal article" date="2022" name="bioRxiv">
        <title>Sequencing and chromosome-scale assembly of the giantPleurodeles waltlgenome.</title>
        <authorList>
            <person name="Brown T."/>
            <person name="Elewa A."/>
            <person name="Iarovenko S."/>
            <person name="Subramanian E."/>
            <person name="Araus A.J."/>
            <person name="Petzold A."/>
            <person name="Susuki M."/>
            <person name="Suzuki K.-i.T."/>
            <person name="Hayashi T."/>
            <person name="Toyoda A."/>
            <person name="Oliveira C."/>
            <person name="Osipova E."/>
            <person name="Leigh N.D."/>
            <person name="Simon A."/>
            <person name="Yun M.H."/>
        </authorList>
    </citation>
    <scope>NUCLEOTIDE SEQUENCE</scope>
    <source>
        <strain evidence="2">20211129_DDA</strain>
        <tissue evidence="2">Liver</tissue>
    </source>
</reference>
<evidence type="ECO:0000256" key="1">
    <source>
        <dbReference type="SAM" id="MobiDB-lite"/>
    </source>
</evidence>
<evidence type="ECO:0000313" key="3">
    <source>
        <dbReference type="Proteomes" id="UP001066276"/>
    </source>
</evidence>
<feature type="compositionally biased region" description="Basic and acidic residues" evidence="1">
    <location>
        <begin position="45"/>
        <end position="58"/>
    </location>
</feature>
<dbReference type="AlphaFoldDB" id="A0AAV7NNP7"/>
<proteinExistence type="predicted"/>
<feature type="region of interest" description="Disordered" evidence="1">
    <location>
        <begin position="25"/>
        <end position="103"/>
    </location>
</feature>
<gene>
    <name evidence="2" type="ORF">NDU88_005854</name>
</gene>
<dbReference type="Proteomes" id="UP001066276">
    <property type="component" value="Chromosome 8"/>
</dbReference>
<keyword evidence="3" id="KW-1185">Reference proteome</keyword>